<evidence type="ECO:0000256" key="1">
    <source>
        <dbReference type="ARBA" id="ARBA00004123"/>
    </source>
</evidence>
<comment type="subcellular location">
    <subcellularLocation>
        <location evidence="1 8 9">Nucleus</location>
    </subcellularLocation>
</comment>
<reference evidence="12" key="1">
    <citation type="submission" date="2024-10" db="EMBL/GenBank/DDBJ databases">
        <authorList>
            <person name="Ryan C."/>
        </authorList>
    </citation>
    <scope>NUCLEOTIDE SEQUENCE [LARGE SCALE GENOMIC DNA]</scope>
</reference>
<dbReference type="Pfam" id="PF00046">
    <property type="entry name" value="Homeodomain"/>
    <property type="match status" value="1"/>
</dbReference>
<dbReference type="SMART" id="SM00389">
    <property type="entry name" value="HOX"/>
    <property type="match status" value="1"/>
</dbReference>
<feature type="domain" description="Homeobox" evidence="11">
    <location>
        <begin position="89"/>
        <end position="149"/>
    </location>
</feature>
<dbReference type="PROSITE" id="PS50071">
    <property type="entry name" value="HOMEOBOX_2"/>
    <property type="match status" value="1"/>
</dbReference>
<dbReference type="InterPro" id="IPR050762">
    <property type="entry name" value="HD-ZIP_Homeobox_LZ_Class_II"/>
</dbReference>
<organism evidence="12 13">
    <name type="scientific">Urochloa decumbens</name>
    <dbReference type="NCBI Taxonomy" id="240449"/>
    <lineage>
        <taxon>Eukaryota</taxon>
        <taxon>Viridiplantae</taxon>
        <taxon>Streptophyta</taxon>
        <taxon>Embryophyta</taxon>
        <taxon>Tracheophyta</taxon>
        <taxon>Spermatophyta</taxon>
        <taxon>Magnoliopsida</taxon>
        <taxon>Liliopsida</taxon>
        <taxon>Poales</taxon>
        <taxon>Poaceae</taxon>
        <taxon>PACMAD clade</taxon>
        <taxon>Panicoideae</taxon>
        <taxon>Panicodae</taxon>
        <taxon>Paniceae</taxon>
        <taxon>Melinidinae</taxon>
        <taxon>Urochloa</taxon>
    </lineage>
</organism>
<evidence type="ECO:0000256" key="5">
    <source>
        <dbReference type="ARBA" id="ARBA00023155"/>
    </source>
</evidence>
<evidence type="ECO:0000256" key="4">
    <source>
        <dbReference type="ARBA" id="ARBA00023125"/>
    </source>
</evidence>
<dbReference type="PANTHER" id="PTHR45714:SF78">
    <property type="entry name" value="HOMEOBOX-LEUCINE ZIPPER PROTEIN HOX18"/>
    <property type="match status" value="1"/>
</dbReference>
<dbReference type="Pfam" id="PF02183">
    <property type="entry name" value="HALZ"/>
    <property type="match status" value="1"/>
</dbReference>
<evidence type="ECO:0000256" key="2">
    <source>
        <dbReference type="ARBA" id="ARBA00006074"/>
    </source>
</evidence>
<dbReference type="InterPro" id="IPR009057">
    <property type="entry name" value="Homeodomain-like_sf"/>
</dbReference>
<dbReference type="PANTHER" id="PTHR45714">
    <property type="entry name" value="HOMEOBOX-LEUCINE ZIPPER PROTEIN HAT14"/>
    <property type="match status" value="1"/>
</dbReference>
<gene>
    <name evidence="12" type="ORF">URODEC1_LOCUS117307</name>
</gene>
<dbReference type="Gene3D" id="1.10.10.60">
    <property type="entry name" value="Homeodomain-like"/>
    <property type="match status" value="1"/>
</dbReference>
<dbReference type="SUPFAM" id="SSF46689">
    <property type="entry name" value="Homeodomain-like"/>
    <property type="match status" value="1"/>
</dbReference>
<dbReference type="SMART" id="SM00340">
    <property type="entry name" value="HALZ"/>
    <property type="match status" value="1"/>
</dbReference>
<dbReference type="EMBL" id="OZ075119">
    <property type="protein sequence ID" value="CAL5096833.1"/>
    <property type="molecule type" value="Genomic_DNA"/>
</dbReference>
<comment type="similarity">
    <text evidence="2">Belongs to the HD-ZIP homeobox family. Class II subfamily.</text>
</comment>
<keyword evidence="5 8" id="KW-0371">Homeobox</keyword>
<dbReference type="InterPro" id="IPR017970">
    <property type="entry name" value="Homeobox_CS"/>
</dbReference>
<evidence type="ECO:0000256" key="7">
    <source>
        <dbReference type="ARBA" id="ARBA00023242"/>
    </source>
</evidence>
<evidence type="ECO:0000256" key="10">
    <source>
        <dbReference type="SAM" id="MobiDB-lite"/>
    </source>
</evidence>
<dbReference type="InterPro" id="IPR003106">
    <property type="entry name" value="Leu_zip_homeo"/>
</dbReference>
<feature type="compositionally biased region" description="Basic and acidic residues" evidence="10">
    <location>
        <begin position="52"/>
        <end position="80"/>
    </location>
</feature>
<keyword evidence="13" id="KW-1185">Reference proteome</keyword>
<keyword evidence="3" id="KW-0805">Transcription regulation</keyword>
<feature type="DNA-binding region" description="Homeobox" evidence="8">
    <location>
        <begin position="91"/>
        <end position="150"/>
    </location>
</feature>
<accession>A0ABC9GM01</accession>
<dbReference type="InterPro" id="IPR001356">
    <property type="entry name" value="HD"/>
</dbReference>
<keyword evidence="4 8" id="KW-0238">DNA-binding</keyword>
<evidence type="ECO:0000259" key="11">
    <source>
        <dbReference type="PROSITE" id="PS50071"/>
    </source>
</evidence>
<protein>
    <recommendedName>
        <fullName evidence="11">Homeobox domain-containing protein</fullName>
    </recommendedName>
</protein>
<dbReference type="PROSITE" id="PS00027">
    <property type="entry name" value="HOMEOBOX_1"/>
    <property type="match status" value="1"/>
</dbReference>
<keyword evidence="7 8" id="KW-0539">Nucleus</keyword>
<name>A0ABC9GM01_9POAL</name>
<evidence type="ECO:0000313" key="13">
    <source>
        <dbReference type="Proteomes" id="UP001497457"/>
    </source>
</evidence>
<dbReference type="GO" id="GO:0005634">
    <property type="term" value="C:nucleus"/>
    <property type="evidence" value="ECO:0007669"/>
    <property type="project" value="UniProtKB-SubCell"/>
</dbReference>
<evidence type="ECO:0000256" key="3">
    <source>
        <dbReference type="ARBA" id="ARBA00023015"/>
    </source>
</evidence>
<proteinExistence type="inferred from homology"/>
<dbReference type="GO" id="GO:0003677">
    <property type="term" value="F:DNA binding"/>
    <property type="evidence" value="ECO:0007669"/>
    <property type="project" value="UniProtKB-UniRule"/>
</dbReference>
<keyword evidence="6" id="KW-0804">Transcription</keyword>
<evidence type="ECO:0000256" key="6">
    <source>
        <dbReference type="ARBA" id="ARBA00023163"/>
    </source>
</evidence>
<evidence type="ECO:0000256" key="8">
    <source>
        <dbReference type="PROSITE-ProRule" id="PRU00108"/>
    </source>
</evidence>
<evidence type="ECO:0000256" key="9">
    <source>
        <dbReference type="RuleBase" id="RU000682"/>
    </source>
</evidence>
<dbReference type="CDD" id="cd00086">
    <property type="entry name" value="homeodomain"/>
    <property type="match status" value="1"/>
</dbReference>
<dbReference type="AlphaFoldDB" id="A0ABC9GM01"/>
<feature type="region of interest" description="Disordered" evidence="10">
    <location>
        <begin position="52"/>
        <end position="93"/>
    </location>
</feature>
<sequence>MYGASAMKPEDFGKSWLGLGIGGGDLKRSHGERRSSPAVQLDLLFPRDVKEEDAVGTKAEKGARKRLRISDDGRRSHEPTLSDDGGDGGAGTRKKLRLTKEQSTLLEDSFRAHNILSHAQKHELARQVNLSARQVEVWFQNRRARTKLKQTEVDCEILKRCCESLTGENQRLKHELAQLQRSAAAAGLYVQFPPRATAVASVFPCPSREKITVTTSGGETSKSSGQQLFLLSEAEACLSSCFVR</sequence>
<evidence type="ECO:0000313" key="12">
    <source>
        <dbReference type="EMBL" id="CAL5096833.1"/>
    </source>
</evidence>
<dbReference type="Proteomes" id="UP001497457">
    <property type="component" value="Chromosome 9rd"/>
</dbReference>